<feature type="compositionally biased region" description="Basic residues" evidence="1">
    <location>
        <begin position="1"/>
        <end position="10"/>
    </location>
</feature>
<evidence type="ECO:0000313" key="3">
    <source>
        <dbReference type="Proteomes" id="UP000005629"/>
    </source>
</evidence>
<sequence>MANHKSKNKMLKPEKFREEYPENQLTDELPDSPIGSLRDLQYLYGKLYTLATTGGGEYAPYLTPDAAGDLVDTNNSLIVARVDVSGDEPQLADDKLGPIQVTRYTDDLIQQVGHCKYPAARGIDHSVTHQAGRNSDPEKLARYAKERLTKWATDDVVTEAATEHPDGWIIDQLAEFSENETALDTITETLTRKLGGESTTALLTVQVKTEPDGEYQWPGDIDVFREAMRQRKLSKLVTKNKADDSSGDATDLVTGSPARTVGTSEDPQNYFLGKQLEKFPGLDIEEAWRSHPISEDAAITVMKAETFVEACTYRTFGAKVYYLPYVFGRLAPEKVYRLYELLYRTVEDEETTPIEDAYEEERRKTIEEQDFRFYVSAVMPHQMSRYDVFGETLNGRLHYPKQLAIAHNEFVQTVSAFNRDHYTKWTAPLPTNQNWGLLETNDEQLHAVSTGWYFRQTFAERDDDNADADDPRIEALVSVLSGKQIAVDVLLEEYVNRIIDDQTDDSEHEGFPSFLVASQFAQLCVLADEDLRLLQTTDASKNQITQQPSYDTKSMPSVDEILIADGGHPAAPKLESFINETPALSPDHDDDPDSVTSQRRGAFLLGALVGDIGSYQEYSEDRSTTLVDQYPVKSITRSRIKKVTQETVAKTLTYTRQEKKQQGNYPGTKADHIVDRLRDTILNPDPEEWEIETDDLRFYYALGVTYGMNDHPWNRDEADADDSTSEEEH</sequence>
<protein>
    <submittedName>
        <fullName evidence="2">CRISPR-associated protein, Csh1 family</fullName>
    </submittedName>
</protein>
<reference evidence="2 3" key="1">
    <citation type="journal article" date="2011" name="J. Bacteriol.">
        <title>Complete genome sequence of Haloarcula hispanica, a model haloarchaeon for studying genetics, metabolism, and virus-host interaction.</title>
        <authorList>
            <person name="Liu H."/>
            <person name="Wu Z."/>
            <person name="Li M."/>
            <person name="Zhang F."/>
            <person name="Zheng H."/>
            <person name="Han J."/>
            <person name="Liu J."/>
            <person name="Zhou J."/>
            <person name="Wang S."/>
            <person name="Xiang H."/>
        </authorList>
    </citation>
    <scope>NUCLEOTIDE SEQUENCE [LARGE SCALE GENOMIC DNA]</scope>
    <source>
        <strain evidence="3">ATCC 33960 / DSM 4426 / JCM 8911 / NBRC 102182 / NCIMB 2187 / VKM B-1755</strain>
    </source>
</reference>
<name>G0HZP7_HALHT</name>
<dbReference type="Pfam" id="PF09484">
    <property type="entry name" value="Cas_TM1802"/>
    <property type="match status" value="2"/>
</dbReference>
<proteinExistence type="predicted"/>
<dbReference type="AlphaFoldDB" id="G0HZP7"/>
<dbReference type="InterPro" id="IPR013389">
    <property type="entry name" value="CRISPR-assoc_prot_Cas8b"/>
</dbReference>
<organism evidence="2 3">
    <name type="scientific">Haloarcula hispanica (strain ATCC 33960 / DSM 4426 / JCM 8911 / NBRC 102182 / NCIMB 2187 / VKM B-1755)</name>
    <dbReference type="NCBI Taxonomy" id="634497"/>
    <lineage>
        <taxon>Archaea</taxon>
        <taxon>Methanobacteriati</taxon>
        <taxon>Methanobacteriota</taxon>
        <taxon>Stenosarchaea group</taxon>
        <taxon>Halobacteria</taxon>
        <taxon>Halobacteriales</taxon>
        <taxon>Haloarculaceae</taxon>
        <taxon>Haloarcula</taxon>
    </lineage>
</organism>
<accession>G0HZP7</accession>
<feature type="region of interest" description="Disordered" evidence="1">
    <location>
        <begin position="239"/>
        <end position="267"/>
    </location>
</feature>
<dbReference type="HOGENOM" id="CLU_391622_0_0_2"/>
<feature type="region of interest" description="Disordered" evidence="1">
    <location>
        <begin position="1"/>
        <end position="32"/>
    </location>
</feature>
<dbReference type="EMBL" id="CP002922">
    <property type="protein sequence ID" value="AEM58842.1"/>
    <property type="molecule type" value="Genomic_DNA"/>
</dbReference>
<dbReference type="KEGG" id="hhi:HAH_4167"/>
<feature type="compositionally biased region" description="Basic and acidic residues" evidence="1">
    <location>
        <begin position="11"/>
        <end position="20"/>
    </location>
</feature>
<evidence type="ECO:0000313" key="2">
    <source>
        <dbReference type="EMBL" id="AEM58842.1"/>
    </source>
</evidence>
<gene>
    <name evidence="2" type="ordered locus">HAH_4167</name>
</gene>
<dbReference type="Proteomes" id="UP000005629">
    <property type="component" value="Chromosome II"/>
</dbReference>
<feature type="compositionally biased region" description="Acidic residues" evidence="1">
    <location>
        <begin position="718"/>
        <end position="729"/>
    </location>
</feature>
<dbReference type="NCBIfam" id="TIGR02591">
    <property type="entry name" value="cas_Csh1"/>
    <property type="match status" value="1"/>
</dbReference>
<dbReference type="InterPro" id="IPR013420">
    <property type="entry name" value="CRISPR-assoc_prot_Cas8b/Csh1_C"/>
</dbReference>
<dbReference type="STRING" id="634497.HAH_4167"/>
<evidence type="ECO:0000256" key="1">
    <source>
        <dbReference type="SAM" id="MobiDB-lite"/>
    </source>
</evidence>
<dbReference type="eggNOG" id="arCOG05124">
    <property type="taxonomic scope" value="Archaea"/>
</dbReference>
<feature type="region of interest" description="Disordered" evidence="1">
    <location>
        <begin position="710"/>
        <end position="729"/>
    </location>
</feature>